<evidence type="ECO:0000313" key="10">
    <source>
        <dbReference type="EMBL" id="EAR98449.2"/>
    </source>
</evidence>
<dbReference type="PANTHER" id="PTHR24353:SF37">
    <property type="entry name" value="CAMP-DEPENDENT PROTEIN KINASE CATALYTIC SUBUNIT PRKX"/>
    <property type="match status" value="1"/>
</dbReference>
<dbReference type="GO" id="GO:0005524">
    <property type="term" value="F:ATP binding"/>
    <property type="evidence" value="ECO:0007669"/>
    <property type="project" value="UniProtKB-UniRule"/>
</dbReference>
<keyword evidence="2" id="KW-0808">Transferase</keyword>
<dbReference type="InterPro" id="IPR000961">
    <property type="entry name" value="AGC-kinase_C"/>
</dbReference>
<dbReference type="PROSITE" id="PS51285">
    <property type="entry name" value="AGC_KINASE_CTER"/>
    <property type="match status" value="1"/>
</dbReference>
<keyword evidence="3 6" id="KW-0547">Nucleotide-binding</keyword>
<dbReference type="Pfam" id="PF00069">
    <property type="entry name" value="Pkinase"/>
    <property type="match status" value="1"/>
</dbReference>
<dbReference type="PROSITE" id="PS50011">
    <property type="entry name" value="PROTEIN_KINASE_DOM"/>
    <property type="match status" value="1"/>
</dbReference>
<evidence type="ECO:0000256" key="1">
    <source>
        <dbReference type="ARBA" id="ARBA00022527"/>
    </source>
</evidence>
<keyword evidence="1 7" id="KW-0723">Serine/threonine-protein kinase</keyword>
<protein>
    <submittedName>
        <fullName evidence="10">Serine/Threonine kinase domain protein</fullName>
    </submittedName>
</protein>
<dbReference type="EMBL" id="GG662651">
    <property type="protein sequence ID" value="EAR98449.2"/>
    <property type="molecule type" value="Genomic_DNA"/>
</dbReference>
<dbReference type="InterPro" id="IPR045270">
    <property type="entry name" value="STKc_AGC"/>
</dbReference>
<evidence type="ECO:0000256" key="3">
    <source>
        <dbReference type="ARBA" id="ARBA00022741"/>
    </source>
</evidence>
<evidence type="ECO:0000256" key="2">
    <source>
        <dbReference type="ARBA" id="ARBA00022679"/>
    </source>
</evidence>
<dbReference type="InterPro" id="IPR000719">
    <property type="entry name" value="Prot_kinase_dom"/>
</dbReference>
<feature type="domain" description="AGC-kinase C-terminal" evidence="9">
    <location>
        <begin position="295"/>
        <end position="367"/>
    </location>
</feature>
<evidence type="ECO:0000256" key="7">
    <source>
        <dbReference type="RuleBase" id="RU000304"/>
    </source>
</evidence>
<keyword evidence="4 10" id="KW-0418">Kinase</keyword>
<dbReference type="Gene3D" id="3.30.200.20">
    <property type="entry name" value="Phosphorylase Kinase, domain 1"/>
    <property type="match status" value="1"/>
</dbReference>
<sequence>MDTINQVNIIEKTEELTKKQKKQAKMSLPVTLSSFELVNVIGQGRYGTVLLVKKKDSGNFFAMKVIKKSLIKKRNLQHRIMTERNILTLCKSSKLITKLQYSFQNRSNYFYLLEYCPGGDLAYYMQRKGKLTEKDAKFYAAQLILTLEFLHSQNIIYRDLKPENILIDKNGYFKLGDFGSAVQNITLEESQVLCGTPQYFAPEMITREGHGKGVDLWALGCIIFELVFGVTPFEETTQAQLYERIQNGKVFFDVNDDVKVTNYFKDLINKLLAKDPKERIGTKSFDDIKNHPWFNKFDWEGVINQTLPAPINTGVKKVSDVSNFNCTYTYQDTNNLNYDSTDCSSSSDEEDKKEITQDFYFDASKKL</sequence>
<proteinExistence type="inferred from homology"/>
<dbReference type="STRING" id="312017.I7M244"/>
<evidence type="ECO:0000259" key="8">
    <source>
        <dbReference type="PROSITE" id="PS50011"/>
    </source>
</evidence>
<feature type="binding site" evidence="6">
    <location>
        <position position="73"/>
    </location>
    <ligand>
        <name>ATP</name>
        <dbReference type="ChEBI" id="CHEBI:30616"/>
    </ligand>
</feature>
<reference evidence="11" key="1">
    <citation type="journal article" date="2006" name="PLoS Biol.">
        <title>Macronuclear genome sequence of the ciliate Tetrahymena thermophila, a model eukaryote.</title>
        <authorList>
            <person name="Eisen J.A."/>
            <person name="Coyne R.S."/>
            <person name="Wu M."/>
            <person name="Wu D."/>
            <person name="Thiagarajan M."/>
            <person name="Wortman J.R."/>
            <person name="Badger J.H."/>
            <person name="Ren Q."/>
            <person name="Amedeo P."/>
            <person name="Jones K.M."/>
            <person name="Tallon L.J."/>
            <person name="Delcher A.L."/>
            <person name="Salzberg S.L."/>
            <person name="Silva J.C."/>
            <person name="Haas B.J."/>
            <person name="Majoros W.H."/>
            <person name="Farzad M."/>
            <person name="Carlton J.M."/>
            <person name="Smith R.K. Jr."/>
            <person name="Garg J."/>
            <person name="Pearlman R.E."/>
            <person name="Karrer K.M."/>
            <person name="Sun L."/>
            <person name="Manning G."/>
            <person name="Elde N.C."/>
            <person name="Turkewitz A.P."/>
            <person name="Asai D.J."/>
            <person name="Wilkes D.E."/>
            <person name="Wang Y."/>
            <person name="Cai H."/>
            <person name="Collins K."/>
            <person name="Stewart B.A."/>
            <person name="Lee S.R."/>
            <person name="Wilamowska K."/>
            <person name="Weinberg Z."/>
            <person name="Ruzzo W.L."/>
            <person name="Wloga D."/>
            <person name="Gaertig J."/>
            <person name="Frankel J."/>
            <person name="Tsao C.-C."/>
            <person name="Gorovsky M.A."/>
            <person name="Keeling P.J."/>
            <person name="Waller R.F."/>
            <person name="Patron N.J."/>
            <person name="Cherry J.M."/>
            <person name="Stover N.A."/>
            <person name="Krieger C.J."/>
            <person name="del Toro C."/>
            <person name="Ryder H.F."/>
            <person name="Williamson S.C."/>
            <person name="Barbeau R.A."/>
            <person name="Hamilton E.P."/>
            <person name="Orias E."/>
        </authorList>
    </citation>
    <scope>NUCLEOTIDE SEQUENCE [LARGE SCALE GENOMIC DNA]</scope>
    <source>
        <strain evidence="11">SB210</strain>
    </source>
</reference>
<dbReference type="eggNOG" id="KOG0616">
    <property type="taxonomic scope" value="Eukaryota"/>
</dbReference>
<dbReference type="Proteomes" id="UP000009168">
    <property type="component" value="Unassembled WGS sequence"/>
</dbReference>
<dbReference type="InterPro" id="IPR008271">
    <property type="entry name" value="Ser/Thr_kinase_AS"/>
</dbReference>
<dbReference type="GO" id="GO:0004691">
    <property type="term" value="F:cAMP-dependent protein kinase activity"/>
    <property type="evidence" value="ECO:0007669"/>
    <property type="project" value="TreeGrafter"/>
</dbReference>
<dbReference type="FunFam" id="1.10.510.10:FF:000210">
    <property type="entry name" value="Non-specific serine/threonine protein kinase"/>
    <property type="match status" value="1"/>
</dbReference>
<evidence type="ECO:0000256" key="6">
    <source>
        <dbReference type="PROSITE-ProRule" id="PRU10141"/>
    </source>
</evidence>
<dbReference type="OrthoDB" id="347657at2759"/>
<dbReference type="GO" id="GO:0005952">
    <property type="term" value="C:cAMP-dependent protein kinase complex"/>
    <property type="evidence" value="ECO:0007669"/>
    <property type="project" value="TreeGrafter"/>
</dbReference>
<dbReference type="SMART" id="SM00220">
    <property type="entry name" value="S_TKc"/>
    <property type="match status" value="1"/>
</dbReference>
<dbReference type="CDD" id="cd05123">
    <property type="entry name" value="STKc_AGC"/>
    <property type="match status" value="1"/>
</dbReference>
<evidence type="ECO:0000259" key="9">
    <source>
        <dbReference type="PROSITE" id="PS51285"/>
    </source>
</evidence>
<keyword evidence="11" id="KW-1185">Reference proteome</keyword>
<dbReference type="InterPro" id="IPR017441">
    <property type="entry name" value="Protein_kinase_ATP_BS"/>
</dbReference>
<accession>I7M244</accession>
<dbReference type="RefSeq" id="XP_001018694.2">
    <property type="nucleotide sequence ID" value="XM_001018694.2"/>
</dbReference>
<evidence type="ECO:0000256" key="4">
    <source>
        <dbReference type="ARBA" id="ARBA00022777"/>
    </source>
</evidence>
<dbReference type="PANTHER" id="PTHR24353">
    <property type="entry name" value="CYCLIC NUCLEOTIDE-DEPENDENT PROTEIN KINASE"/>
    <property type="match status" value="1"/>
</dbReference>
<dbReference type="PROSITE" id="PS00108">
    <property type="entry name" value="PROTEIN_KINASE_ST"/>
    <property type="match status" value="1"/>
</dbReference>
<dbReference type="AlphaFoldDB" id="I7M244"/>
<dbReference type="Gene3D" id="1.10.510.10">
    <property type="entry name" value="Transferase(Phosphotransferase) domain 1"/>
    <property type="match status" value="1"/>
</dbReference>
<gene>
    <name evidence="10" type="ORF">TTHERM_00290770</name>
</gene>
<comment type="similarity">
    <text evidence="7">Belongs to the protein kinase superfamily.</text>
</comment>
<evidence type="ECO:0000256" key="5">
    <source>
        <dbReference type="ARBA" id="ARBA00022840"/>
    </source>
</evidence>
<dbReference type="KEGG" id="tet:TTHERM_00290770"/>
<dbReference type="PROSITE" id="PS00107">
    <property type="entry name" value="PROTEIN_KINASE_ATP"/>
    <property type="match status" value="1"/>
</dbReference>
<dbReference type="InParanoid" id="I7M244"/>
<evidence type="ECO:0000313" key="11">
    <source>
        <dbReference type="Proteomes" id="UP000009168"/>
    </source>
</evidence>
<organism evidence="10 11">
    <name type="scientific">Tetrahymena thermophila (strain SB210)</name>
    <dbReference type="NCBI Taxonomy" id="312017"/>
    <lineage>
        <taxon>Eukaryota</taxon>
        <taxon>Sar</taxon>
        <taxon>Alveolata</taxon>
        <taxon>Ciliophora</taxon>
        <taxon>Intramacronucleata</taxon>
        <taxon>Oligohymenophorea</taxon>
        <taxon>Hymenostomatida</taxon>
        <taxon>Tetrahymenina</taxon>
        <taxon>Tetrahymenidae</taxon>
        <taxon>Tetrahymena</taxon>
    </lineage>
</organism>
<dbReference type="GeneID" id="7839577"/>
<keyword evidence="5 6" id="KW-0067">ATP-binding</keyword>
<name>I7M244_TETTS</name>
<dbReference type="InterPro" id="IPR011009">
    <property type="entry name" value="Kinase-like_dom_sf"/>
</dbReference>
<feature type="domain" description="Protein kinase" evidence="8">
    <location>
        <begin position="35"/>
        <end position="294"/>
    </location>
</feature>
<dbReference type="SUPFAM" id="SSF56112">
    <property type="entry name" value="Protein kinase-like (PK-like)"/>
    <property type="match status" value="1"/>
</dbReference>